<dbReference type="RefSeq" id="WP_187075526.1">
    <property type="nucleotide sequence ID" value="NZ_JACORT010000002.1"/>
</dbReference>
<evidence type="ECO:0000256" key="2">
    <source>
        <dbReference type="ARBA" id="ARBA00022803"/>
    </source>
</evidence>
<dbReference type="InterPro" id="IPR019734">
    <property type="entry name" value="TPR_rpt"/>
</dbReference>
<proteinExistence type="predicted"/>
<evidence type="ECO:0000313" key="5">
    <source>
        <dbReference type="Proteomes" id="UP000608513"/>
    </source>
</evidence>
<dbReference type="PANTHER" id="PTHR45586:SF1">
    <property type="entry name" value="LIPOPOLYSACCHARIDE ASSEMBLY PROTEIN B"/>
    <property type="match status" value="1"/>
</dbReference>
<keyword evidence="5" id="KW-1185">Reference proteome</keyword>
<dbReference type="PANTHER" id="PTHR45586">
    <property type="entry name" value="TPR REPEAT-CONTAINING PROTEIN PA4667"/>
    <property type="match status" value="1"/>
</dbReference>
<protein>
    <submittedName>
        <fullName evidence="4">Tetratricopeptide repeat protein</fullName>
    </submittedName>
</protein>
<dbReference type="Proteomes" id="UP000608513">
    <property type="component" value="Unassembled WGS sequence"/>
</dbReference>
<dbReference type="AlphaFoldDB" id="A0A923MQ40"/>
<name>A0A923MQ40_9BURK</name>
<dbReference type="Pfam" id="PF01075">
    <property type="entry name" value="Glyco_transf_9"/>
    <property type="match status" value="1"/>
</dbReference>
<dbReference type="SUPFAM" id="SSF53756">
    <property type="entry name" value="UDP-Glycosyltransferase/glycogen phosphorylase"/>
    <property type="match status" value="1"/>
</dbReference>
<dbReference type="InterPro" id="IPR051012">
    <property type="entry name" value="CellSynth/LPSAsmb/PSIAsmb"/>
</dbReference>
<evidence type="ECO:0000313" key="4">
    <source>
        <dbReference type="EMBL" id="MBC5782778.1"/>
    </source>
</evidence>
<dbReference type="EMBL" id="JACORT010000002">
    <property type="protein sequence ID" value="MBC5782778.1"/>
    <property type="molecule type" value="Genomic_DNA"/>
</dbReference>
<dbReference type="Pfam" id="PF13432">
    <property type="entry name" value="TPR_16"/>
    <property type="match status" value="3"/>
</dbReference>
<comment type="caution">
    <text evidence="4">The sequence shown here is derived from an EMBL/GenBank/DDBJ whole genome shotgun (WGS) entry which is preliminary data.</text>
</comment>
<dbReference type="Gene3D" id="3.40.50.2000">
    <property type="entry name" value="Glycogen Phosphorylase B"/>
    <property type="match status" value="1"/>
</dbReference>
<feature type="repeat" description="TPR" evidence="3">
    <location>
        <begin position="30"/>
        <end position="63"/>
    </location>
</feature>
<feature type="repeat" description="TPR" evidence="3">
    <location>
        <begin position="102"/>
        <end position="135"/>
    </location>
</feature>
<dbReference type="SMART" id="SM00028">
    <property type="entry name" value="TPR"/>
    <property type="match status" value="7"/>
</dbReference>
<dbReference type="InterPro" id="IPR011990">
    <property type="entry name" value="TPR-like_helical_dom_sf"/>
</dbReference>
<dbReference type="InterPro" id="IPR002201">
    <property type="entry name" value="Glyco_trans_9"/>
</dbReference>
<evidence type="ECO:0000256" key="1">
    <source>
        <dbReference type="ARBA" id="ARBA00022737"/>
    </source>
</evidence>
<keyword evidence="1" id="KW-0677">Repeat</keyword>
<dbReference type="Pfam" id="PF14559">
    <property type="entry name" value="TPR_19"/>
    <property type="match status" value="1"/>
</dbReference>
<sequence length="616" mass="67510">MGWLRDVFGRGGQPAVATRPSPSPSPPPATPAWRTLGNQALAAGDLAEARRCYEQGVLAEPGDAALRMNLGYVLLEQGQFAGAAERLAQALALRRPQDGFAHEAHFLLGRAQAALGQNEDALRSFEAATLLKPDFVEAFDEGTRALHQLERHAEAAQWARRLCDLRPDPFTRMVLGNELLLAGQSGDAAAVLAEVRAADPGNLEAAVLHYRALIKAGRVEEALAAVDRALELGGRTAPLLVMRSVPLERLARFDEGLACLDEALALEPHQRDALVNRGSMLLQTLRVAESVAAVEEALRTYPDDADLHWTLSIGLMLLGDYRRGWAEGEWRMRSVAFRNKALQLSQPQWQGEDLAGRTLFVHTEQGFGDAIQFLRFVPQVAARAKEVLLLIPPGLEPLVAGVLPANCRILPQRSLLPPIDFHCPLMSVPAVLGCTLENLPAQVPYLFAEEGKVQAWRARLGTDRLNVGIAWSGNARHVNDHNRSMALATFRSLQAQGCRFVTVQPELREADRAELAAWAEAVDHGRELRNFADTAALVQALDLVITVDTSIAHLAGALGKPVWILLPWVPDWRWMLERSDSPWYPSARLHRQPAAGEWGPVLAQVHRDLAQLAQGR</sequence>
<gene>
    <name evidence="4" type="ORF">H8N03_07455</name>
</gene>
<dbReference type="SUPFAM" id="SSF48452">
    <property type="entry name" value="TPR-like"/>
    <property type="match status" value="2"/>
</dbReference>
<reference evidence="4" key="1">
    <citation type="submission" date="2020-08" db="EMBL/GenBank/DDBJ databases">
        <title>Ramlibacter sp. USB13 16S ribosomal RNA gene genome sequencing and assembly.</title>
        <authorList>
            <person name="Kang M."/>
        </authorList>
    </citation>
    <scope>NUCLEOTIDE SEQUENCE</scope>
    <source>
        <strain evidence="4">USB13</strain>
    </source>
</reference>
<evidence type="ECO:0000256" key="3">
    <source>
        <dbReference type="PROSITE-ProRule" id="PRU00339"/>
    </source>
</evidence>
<organism evidence="4 5">
    <name type="scientific">Ramlibacter cellulosilyticus</name>
    <dbReference type="NCBI Taxonomy" id="2764187"/>
    <lineage>
        <taxon>Bacteria</taxon>
        <taxon>Pseudomonadati</taxon>
        <taxon>Pseudomonadota</taxon>
        <taxon>Betaproteobacteria</taxon>
        <taxon>Burkholderiales</taxon>
        <taxon>Comamonadaceae</taxon>
        <taxon>Ramlibacter</taxon>
    </lineage>
</organism>
<accession>A0A923MQ40</accession>
<keyword evidence="2 3" id="KW-0802">TPR repeat</keyword>
<dbReference type="GO" id="GO:0016757">
    <property type="term" value="F:glycosyltransferase activity"/>
    <property type="evidence" value="ECO:0007669"/>
    <property type="project" value="InterPro"/>
</dbReference>
<dbReference type="PROSITE" id="PS50005">
    <property type="entry name" value="TPR"/>
    <property type="match status" value="2"/>
</dbReference>
<dbReference type="Gene3D" id="1.25.40.10">
    <property type="entry name" value="Tetratricopeptide repeat domain"/>
    <property type="match status" value="2"/>
</dbReference>